<dbReference type="KEGG" id="mhos:CXR34_08065"/>
<evidence type="ECO:0000259" key="1">
    <source>
        <dbReference type="Pfam" id="PF24240"/>
    </source>
</evidence>
<dbReference type="Pfam" id="PF24240">
    <property type="entry name" value="DUF7448"/>
    <property type="match status" value="1"/>
</dbReference>
<accession>A0A2K9DER3</accession>
<dbReference type="EMBL" id="CP025299">
    <property type="protein sequence ID" value="AUG29419.1"/>
    <property type="molecule type" value="Genomic_DNA"/>
</dbReference>
<dbReference type="InterPro" id="IPR055871">
    <property type="entry name" value="DUF7448"/>
</dbReference>
<proteinExistence type="predicted"/>
<gene>
    <name evidence="2" type="ORF">CXR34_08065</name>
</gene>
<feature type="domain" description="DUF7448" evidence="1">
    <location>
        <begin position="19"/>
        <end position="129"/>
    </location>
</feature>
<protein>
    <recommendedName>
        <fullName evidence="1">DUF7448 domain-containing protein</fullName>
    </recommendedName>
</protein>
<evidence type="ECO:0000313" key="2">
    <source>
        <dbReference type="EMBL" id="AUG29419.1"/>
    </source>
</evidence>
<evidence type="ECO:0000313" key="3">
    <source>
        <dbReference type="Proteomes" id="UP000233276"/>
    </source>
</evidence>
<name>A0A2K9DER3_9MICO</name>
<organism evidence="2 3">
    <name type="scientific">Microbacterium hominis</name>
    <dbReference type="NCBI Taxonomy" id="162426"/>
    <lineage>
        <taxon>Bacteria</taxon>
        <taxon>Bacillati</taxon>
        <taxon>Actinomycetota</taxon>
        <taxon>Actinomycetes</taxon>
        <taxon>Micrococcales</taxon>
        <taxon>Microbacteriaceae</taxon>
        <taxon>Microbacterium</taxon>
    </lineage>
</organism>
<reference evidence="2 3" key="1">
    <citation type="submission" date="2017-12" db="EMBL/GenBank/DDBJ databases">
        <title>Isolation and characterization of estrogens degradatiion strain Microbacterium hominis SJTG1.</title>
        <authorList>
            <person name="Xiong W."/>
            <person name="Yin C."/>
            <person name="Zheng D."/>
            <person name="Liang R."/>
        </authorList>
    </citation>
    <scope>NUCLEOTIDE SEQUENCE [LARGE SCALE GENOMIC DNA]</scope>
    <source>
        <strain evidence="2 3">SJTG1</strain>
    </source>
</reference>
<sequence length="143" mass="14895">MAGLEADAIYYDDVTSIAEAIVGHAIVGAERVQGGSGEVSILTLDDATELHVFANEGCPECPAGEFGIDAIAAFPNVITRVEVVDDRADRFGDDAMARLELNVYAQGASATVVEASGSEGNGYYGRGFTIVVVHPGHSRHRGG</sequence>
<dbReference type="AlphaFoldDB" id="A0A2K9DER3"/>
<dbReference type="Proteomes" id="UP000233276">
    <property type="component" value="Chromosome"/>
</dbReference>